<evidence type="ECO:0000313" key="2">
    <source>
        <dbReference type="Proteomes" id="UP001372834"/>
    </source>
</evidence>
<proteinExistence type="predicted"/>
<name>A0AAN8RY93_POLSC</name>
<protein>
    <submittedName>
        <fullName evidence="1">Uncharacterized protein</fullName>
    </submittedName>
</protein>
<comment type="caution">
    <text evidence="1">The sequence shown here is derived from an EMBL/GenBank/DDBJ whole genome shotgun (WGS) entry which is preliminary data.</text>
</comment>
<evidence type="ECO:0000313" key="1">
    <source>
        <dbReference type="EMBL" id="KAK6632565.1"/>
    </source>
</evidence>
<dbReference type="EMBL" id="JAWJWE010000007">
    <property type="protein sequence ID" value="KAK6632565.1"/>
    <property type="molecule type" value="Genomic_DNA"/>
</dbReference>
<sequence length="105" mass="11961">MSTVVDSEVSHLMSLVHVTDILTHCVRSLHRERMVRIVRSVGDRSASRPSQVAAYCSTWYGHTIKSQEERDGSTKVRHTAPECRYLAPEGRKRVVPRRKGAHIPR</sequence>
<dbReference type="Proteomes" id="UP001372834">
    <property type="component" value="Unassembled WGS sequence"/>
</dbReference>
<reference evidence="1 2" key="1">
    <citation type="submission" date="2023-10" db="EMBL/GenBank/DDBJ databases">
        <title>Genomes of two closely related lineages of the louse Polyplax serrata with different host specificities.</title>
        <authorList>
            <person name="Martinu J."/>
            <person name="Tarabai H."/>
            <person name="Stefka J."/>
            <person name="Hypsa V."/>
        </authorList>
    </citation>
    <scope>NUCLEOTIDE SEQUENCE [LARGE SCALE GENOMIC DNA]</scope>
    <source>
        <strain evidence="1">HR10_N</strain>
    </source>
</reference>
<organism evidence="1 2">
    <name type="scientific">Polyplax serrata</name>
    <name type="common">Common mouse louse</name>
    <dbReference type="NCBI Taxonomy" id="468196"/>
    <lineage>
        <taxon>Eukaryota</taxon>
        <taxon>Metazoa</taxon>
        <taxon>Ecdysozoa</taxon>
        <taxon>Arthropoda</taxon>
        <taxon>Hexapoda</taxon>
        <taxon>Insecta</taxon>
        <taxon>Pterygota</taxon>
        <taxon>Neoptera</taxon>
        <taxon>Paraneoptera</taxon>
        <taxon>Psocodea</taxon>
        <taxon>Troctomorpha</taxon>
        <taxon>Phthiraptera</taxon>
        <taxon>Anoplura</taxon>
        <taxon>Polyplacidae</taxon>
        <taxon>Polyplax</taxon>
    </lineage>
</organism>
<gene>
    <name evidence="1" type="ORF">RUM43_013333</name>
</gene>
<accession>A0AAN8RY93</accession>
<dbReference type="AlphaFoldDB" id="A0AAN8RY93"/>